<dbReference type="InterPro" id="IPR055372">
    <property type="entry name" value="CBM96"/>
</dbReference>
<keyword evidence="3 4" id="KW-0732">Signal</keyword>
<gene>
    <name evidence="6" type="ORF">COT66_02145</name>
</gene>
<organism evidence="6 7">
    <name type="scientific">Candidatus Shapirobacteria bacterium CG09_land_8_20_14_0_10_49_15</name>
    <dbReference type="NCBI Taxonomy" id="1974482"/>
    <lineage>
        <taxon>Bacteria</taxon>
        <taxon>Candidatus Shapironibacteriota</taxon>
    </lineage>
</organism>
<protein>
    <recommendedName>
        <fullName evidence="5">Carbohydrate-binding module family 96 domain-containing protein</fullName>
    </recommendedName>
</protein>
<evidence type="ECO:0000256" key="4">
    <source>
        <dbReference type="SAM" id="SignalP"/>
    </source>
</evidence>
<feature type="chain" id="PRO_5014973533" description="Carbohydrate-binding module family 96 domain-containing protein" evidence="4">
    <location>
        <begin position="22"/>
        <end position="94"/>
    </location>
</feature>
<evidence type="ECO:0000256" key="1">
    <source>
        <dbReference type="ARBA" id="ARBA00004613"/>
    </source>
</evidence>
<dbReference type="GO" id="GO:0005576">
    <property type="term" value="C:extracellular region"/>
    <property type="evidence" value="ECO:0007669"/>
    <property type="project" value="UniProtKB-SubCell"/>
</dbReference>
<keyword evidence="2" id="KW-0964">Secreted</keyword>
<comment type="subcellular location">
    <subcellularLocation>
        <location evidence="1">Secreted</location>
    </subcellularLocation>
</comment>
<reference evidence="7" key="1">
    <citation type="submission" date="2017-09" db="EMBL/GenBank/DDBJ databases">
        <title>Depth-based differentiation of microbial function through sediment-hosted aquifers and enrichment of novel symbionts in the deep terrestrial subsurface.</title>
        <authorList>
            <person name="Probst A.J."/>
            <person name="Ladd B."/>
            <person name="Jarett J.K."/>
            <person name="Geller-Mcgrath D.E."/>
            <person name="Sieber C.M.K."/>
            <person name="Emerson J.B."/>
            <person name="Anantharaman K."/>
            <person name="Thomas B.C."/>
            <person name="Malmstrom R."/>
            <person name="Stieglmeier M."/>
            <person name="Klingl A."/>
            <person name="Woyke T."/>
            <person name="Ryan C.M."/>
            <person name="Banfield J.F."/>
        </authorList>
    </citation>
    <scope>NUCLEOTIDE SEQUENCE [LARGE SCALE GENOMIC DNA]</scope>
</reference>
<evidence type="ECO:0000259" key="5">
    <source>
        <dbReference type="Pfam" id="PF24517"/>
    </source>
</evidence>
<feature type="domain" description="Carbohydrate-binding module family 96" evidence="5">
    <location>
        <begin position="38"/>
        <end position="91"/>
    </location>
</feature>
<name>A0A2M6XAI0_9BACT</name>
<feature type="non-terminal residue" evidence="6">
    <location>
        <position position="94"/>
    </location>
</feature>
<evidence type="ECO:0000256" key="3">
    <source>
        <dbReference type="ARBA" id="ARBA00022729"/>
    </source>
</evidence>
<accession>A0A2M6XAI0</accession>
<dbReference type="EMBL" id="PEZK01000031">
    <property type="protein sequence ID" value="PIU02077.1"/>
    <property type="molecule type" value="Genomic_DNA"/>
</dbReference>
<proteinExistence type="predicted"/>
<dbReference type="Proteomes" id="UP000231214">
    <property type="component" value="Unassembled WGS sequence"/>
</dbReference>
<evidence type="ECO:0000313" key="6">
    <source>
        <dbReference type="EMBL" id="PIU02077.1"/>
    </source>
</evidence>
<evidence type="ECO:0000256" key="2">
    <source>
        <dbReference type="ARBA" id="ARBA00022525"/>
    </source>
</evidence>
<sequence>MKKLLLVLSSSLVAVFLPTFFFNHWHQSKVQAQEAQVAVLTPEADAYVRDGIYANSNYGADGWLKTKASSADYTRESFLRFDLASVSFAVKHAS</sequence>
<evidence type="ECO:0000313" key="7">
    <source>
        <dbReference type="Proteomes" id="UP000231214"/>
    </source>
</evidence>
<dbReference type="AlphaFoldDB" id="A0A2M6XAI0"/>
<feature type="signal peptide" evidence="4">
    <location>
        <begin position="1"/>
        <end position="21"/>
    </location>
</feature>
<dbReference type="Pfam" id="PF24517">
    <property type="entry name" value="CBM96"/>
    <property type="match status" value="1"/>
</dbReference>
<comment type="caution">
    <text evidence="6">The sequence shown here is derived from an EMBL/GenBank/DDBJ whole genome shotgun (WGS) entry which is preliminary data.</text>
</comment>